<organism evidence="3 4">
    <name type="scientific">Zhenhengia yiwuensis</name>
    <dbReference type="NCBI Taxonomy" id="2763666"/>
    <lineage>
        <taxon>Bacteria</taxon>
        <taxon>Bacillati</taxon>
        <taxon>Bacillota</taxon>
        <taxon>Clostridia</taxon>
        <taxon>Lachnospirales</taxon>
        <taxon>Lachnospiraceae</taxon>
        <taxon>Zhenhengia</taxon>
    </lineage>
</organism>
<comment type="caution">
    <text evidence="3">The sequence shown here is derived from an EMBL/GenBank/DDBJ whole genome shotgun (WGS) entry which is preliminary data.</text>
</comment>
<evidence type="ECO:0000313" key="3">
    <source>
        <dbReference type="EMBL" id="MBC8578111.1"/>
    </source>
</evidence>
<dbReference type="InterPro" id="IPR057008">
    <property type="entry name" value="SpoVR-like_C"/>
</dbReference>
<feature type="domain" description="SpoVR protein-like N-terminal" evidence="1">
    <location>
        <begin position="179"/>
        <end position="352"/>
    </location>
</feature>
<dbReference type="Proteomes" id="UP000655830">
    <property type="component" value="Unassembled WGS sequence"/>
</dbReference>
<name>A0A926EBV4_9FIRM</name>
<protein>
    <submittedName>
        <fullName evidence="3">SpoVR family protein</fullName>
    </submittedName>
</protein>
<proteinExistence type="predicted"/>
<dbReference type="PANTHER" id="PTHR30029">
    <property type="entry name" value="STAGE V SPORULATION PROTEIN R"/>
    <property type="match status" value="1"/>
</dbReference>
<evidence type="ECO:0000259" key="2">
    <source>
        <dbReference type="Pfam" id="PF24755"/>
    </source>
</evidence>
<gene>
    <name evidence="3" type="ORF">H8718_00970</name>
</gene>
<dbReference type="PANTHER" id="PTHR30029:SF2">
    <property type="entry name" value="STAGE V SPORULATION PROTEIN R"/>
    <property type="match status" value="1"/>
</dbReference>
<dbReference type="InterPro" id="IPR007390">
    <property type="entry name" value="Spore_V_R"/>
</dbReference>
<dbReference type="RefSeq" id="WP_177671144.1">
    <property type="nucleotide sequence ID" value="NZ_JACRSY010000001.1"/>
</dbReference>
<keyword evidence="4" id="KW-1185">Reference proteome</keyword>
<dbReference type="InterPro" id="IPR056174">
    <property type="entry name" value="SpoVR_N"/>
</dbReference>
<reference evidence="3" key="1">
    <citation type="submission" date="2020-08" db="EMBL/GenBank/DDBJ databases">
        <title>Genome public.</title>
        <authorList>
            <person name="Liu C."/>
            <person name="Sun Q."/>
        </authorList>
    </citation>
    <scope>NUCLEOTIDE SEQUENCE</scope>
    <source>
        <strain evidence="3">NSJ-12</strain>
    </source>
</reference>
<evidence type="ECO:0000313" key="4">
    <source>
        <dbReference type="Proteomes" id="UP000655830"/>
    </source>
</evidence>
<evidence type="ECO:0000259" key="1">
    <source>
        <dbReference type="Pfam" id="PF04293"/>
    </source>
</evidence>
<accession>A0A926EBV4</accession>
<dbReference type="AlphaFoldDB" id="A0A926EBV4"/>
<dbReference type="EMBL" id="JACRSY010000001">
    <property type="protein sequence ID" value="MBC8578111.1"/>
    <property type="molecule type" value="Genomic_DNA"/>
</dbReference>
<dbReference type="Pfam" id="PF24755">
    <property type="entry name" value="SpoVR_C"/>
    <property type="match status" value="1"/>
</dbReference>
<feature type="domain" description="SpoVR-like C-terminal" evidence="2">
    <location>
        <begin position="355"/>
        <end position="404"/>
    </location>
</feature>
<dbReference type="Pfam" id="PF04293">
    <property type="entry name" value="SpoVR"/>
    <property type="match status" value="2"/>
</dbReference>
<sequence>MNYSLKELMDYNTQIEEIAQRIGLDYYEQEFEVISFEDMICYEAYVGMPSHYPHWSYGKNYERIKTLYQYNLTGLPYEMVINSDPCIAYLMKDNSLVLQILTMAHVYGHNDFFKNNRLFKEYTRANLTIDMFKNHANRIREYIQDPSIGYEEVERILDAAHSIKYHCGAFCQLTTNFEEKIEYPYENLLEFLWREGELNEWQKDILLIVMEESRYFTPQIETKIMNEGWASFWHYHIVNELGLSSGMQIEFLKHHNNVICSVPGRLNPYFIGFQIWEDLYEKYDHSFKELARIRSVERDASFIRNYLTYDLANTANLFEFEEEERYYVITEVSNEDGWRQVRNTLANNVGVGSIPNIIVEDMQRGDHTLILRHIYDGRELQLSYATETLKHIQALWGGKVILKTYLTGFERKVICSEDKKVLIENN</sequence>
<feature type="domain" description="SpoVR protein-like N-terminal" evidence="1">
    <location>
        <begin position="3"/>
        <end position="168"/>
    </location>
</feature>